<feature type="transmembrane region" description="Helical" evidence="6">
    <location>
        <begin position="181"/>
        <end position="203"/>
    </location>
</feature>
<keyword evidence="5 6" id="KW-0472">Membrane</keyword>
<keyword evidence="8" id="KW-1185">Reference proteome</keyword>
<sequence>MIGKYIKIYFWQFISILLNFGTLFVVTPYLSSNQALFGIYTIVISLNIFLSYADFGFISAGLKYASEFYVQGKKAEEIRTIGFVGFVFAVFVGLFMLIMLGFSVMPQALLNELHKPDEIRTAKYLLIMLALFAPTFVLQRVLQLIFAVRLEDYHFQRLLIISNLLKITSTFYFFGFKHYLLIEYFLFTQVCNLLAMIVGVLLVRKKLNYDISLLARSFRYSKFYYKKTKKLAFSSILLTVCWILYYQLDPFVIGKLAGVKLVAIYAIGLTITTYLRSLFGIIFSPFIARFNHYIGLKNEEGLKRIFSHVLIVTLPITVFPSLCIFLTTKALILNWVGPDYITSVTITQFLVLCFIFNFITSPAGILIMAYEKVKLIYITSALLPIIFWLGIAATYTFLGLFAFSLFKFLSFFVVAVIYLVISCRVLNLKLAPFAKKVLLPAVLPICIMIVITQMIKAYIPVGHNKINLLYYTIINGLICLIGIIAYFLSSPVFKEYVMMIVNRLKVKFSTSTQV</sequence>
<feature type="transmembrane region" description="Helical" evidence="6">
    <location>
        <begin position="158"/>
        <end position="175"/>
    </location>
</feature>
<reference evidence="7 8" key="1">
    <citation type="submission" date="2016-10" db="EMBL/GenBank/DDBJ databases">
        <authorList>
            <person name="de Groot N.N."/>
        </authorList>
    </citation>
    <scope>NUCLEOTIDE SEQUENCE [LARGE SCALE GENOMIC DNA]</scope>
    <source>
        <strain evidence="7 8">DSM 21039</strain>
    </source>
</reference>
<keyword evidence="3 6" id="KW-0812">Transmembrane</keyword>
<evidence type="ECO:0000256" key="2">
    <source>
        <dbReference type="ARBA" id="ARBA00022475"/>
    </source>
</evidence>
<evidence type="ECO:0000313" key="7">
    <source>
        <dbReference type="EMBL" id="SEL00641.1"/>
    </source>
</evidence>
<accession>A0A1H7LNY3</accession>
<feature type="transmembrane region" description="Helical" evidence="6">
    <location>
        <begin position="468"/>
        <end position="489"/>
    </location>
</feature>
<dbReference type="RefSeq" id="WP_089907680.1">
    <property type="nucleotide sequence ID" value="NZ_FOBB01000001.1"/>
</dbReference>
<feature type="transmembrane region" description="Helical" evidence="6">
    <location>
        <begin position="124"/>
        <end position="146"/>
    </location>
</feature>
<name>A0A1H7LNY3_9BACT</name>
<evidence type="ECO:0000256" key="1">
    <source>
        <dbReference type="ARBA" id="ARBA00004651"/>
    </source>
</evidence>
<keyword evidence="4 6" id="KW-1133">Transmembrane helix</keyword>
<dbReference type="PANTHER" id="PTHR30250">
    <property type="entry name" value="PST FAMILY PREDICTED COLANIC ACID TRANSPORTER"/>
    <property type="match status" value="1"/>
</dbReference>
<evidence type="ECO:0000256" key="3">
    <source>
        <dbReference type="ARBA" id="ARBA00022692"/>
    </source>
</evidence>
<dbReference type="PANTHER" id="PTHR30250:SF11">
    <property type="entry name" value="O-ANTIGEN TRANSPORTER-RELATED"/>
    <property type="match status" value="1"/>
</dbReference>
<comment type="subcellular location">
    <subcellularLocation>
        <location evidence="1">Cell membrane</location>
        <topology evidence="1">Multi-pass membrane protein</topology>
    </subcellularLocation>
</comment>
<feature type="transmembrane region" description="Helical" evidence="6">
    <location>
        <begin position="81"/>
        <end position="104"/>
    </location>
</feature>
<feature type="transmembrane region" description="Helical" evidence="6">
    <location>
        <begin position="349"/>
        <end position="370"/>
    </location>
</feature>
<dbReference type="GO" id="GO:0005886">
    <property type="term" value="C:plasma membrane"/>
    <property type="evidence" value="ECO:0007669"/>
    <property type="project" value="UniProtKB-SubCell"/>
</dbReference>
<dbReference type="STRING" id="573321.SAMN04488505_1011302"/>
<dbReference type="AlphaFoldDB" id="A0A1H7LNY3"/>
<dbReference type="EMBL" id="FOBB01000001">
    <property type="protein sequence ID" value="SEL00641.1"/>
    <property type="molecule type" value="Genomic_DNA"/>
</dbReference>
<dbReference type="InterPro" id="IPR050833">
    <property type="entry name" value="Poly_Biosynth_Transport"/>
</dbReference>
<evidence type="ECO:0000256" key="5">
    <source>
        <dbReference type="ARBA" id="ARBA00023136"/>
    </source>
</evidence>
<proteinExistence type="predicted"/>
<evidence type="ECO:0000313" key="8">
    <source>
        <dbReference type="Proteomes" id="UP000198984"/>
    </source>
</evidence>
<feature type="transmembrane region" description="Helical" evidence="6">
    <location>
        <begin position="37"/>
        <end position="60"/>
    </location>
</feature>
<feature type="transmembrane region" description="Helical" evidence="6">
    <location>
        <begin position="231"/>
        <end position="248"/>
    </location>
</feature>
<keyword evidence="2" id="KW-1003">Cell membrane</keyword>
<feature type="transmembrane region" description="Helical" evidence="6">
    <location>
        <begin position="382"/>
        <end position="402"/>
    </location>
</feature>
<evidence type="ECO:0000256" key="6">
    <source>
        <dbReference type="SAM" id="Phobius"/>
    </source>
</evidence>
<organism evidence="7 8">
    <name type="scientific">Chitinophaga rupis</name>
    <dbReference type="NCBI Taxonomy" id="573321"/>
    <lineage>
        <taxon>Bacteria</taxon>
        <taxon>Pseudomonadati</taxon>
        <taxon>Bacteroidota</taxon>
        <taxon>Chitinophagia</taxon>
        <taxon>Chitinophagales</taxon>
        <taxon>Chitinophagaceae</taxon>
        <taxon>Chitinophaga</taxon>
    </lineage>
</organism>
<feature type="transmembrane region" description="Helical" evidence="6">
    <location>
        <begin position="309"/>
        <end position="337"/>
    </location>
</feature>
<feature type="transmembrane region" description="Helical" evidence="6">
    <location>
        <begin position="408"/>
        <end position="426"/>
    </location>
</feature>
<dbReference type="Proteomes" id="UP000198984">
    <property type="component" value="Unassembled WGS sequence"/>
</dbReference>
<protein>
    <submittedName>
        <fullName evidence="7">Membrane protein involved in the export of O-antigen and teichoic acid</fullName>
    </submittedName>
</protein>
<gene>
    <name evidence="7" type="ORF">SAMN04488505_1011302</name>
</gene>
<feature type="transmembrane region" description="Helical" evidence="6">
    <location>
        <begin position="263"/>
        <end position="288"/>
    </location>
</feature>
<feature type="transmembrane region" description="Helical" evidence="6">
    <location>
        <begin position="438"/>
        <end position="456"/>
    </location>
</feature>
<feature type="transmembrane region" description="Helical" evidence="6">
    <location>
        <begin position="9"/>
        <end position="31"/>
    </location>
</feature>
<dbReference type="OrthoDB" id="752006at2"/>
<evidence type="ECO:0000256" key="4">
    <source>
        <dbReference type="ARBA" id="ARBA00022989"/>
    </source>
</evidence>